<gene>
    <name evidence="2" type="ORF">DFH08DRAFT_720132</name>
</gene>
<comment type="caution">
    <text evidence="2">The sequence shown here is derived from an EMBL/GenBank/DDBJ whole genome shotgun (WGS) entry which is preliminary data.</text>
</comment>
<keyword evidence="3" id="KW-1185">Reference proteome</keyword>
<dbReference type="Proteomes" id="UP001218218">
    <property type="component" value="Unassembled WGS sequence"/>
</dbReference>
<name>A0AAD7EAJ8_9AGAR</name>
<proteinExistence type="predicted"/>
<evidence type="ECO:0000313" key="2">
    <source>
        <dbReference type="EMBL" id="KAJ7307701.1"/>
    </source>
</evidence>
<organism evidence="2 3">
    <name type="scientific">Mycena albidolilacea</name>
    <dbReference type="NCBI Taxonomy" id="1033008"/>
    <lineage>
        <taxon>Eukaryota</taxon>
        <taxon>Fungi</taxon>
        <taxon>Dikarya</taxon>
        <taxon>Basidiomycota</taxon>
        <taxon>Agaricomycotina</taxon>
        <taxon>Agaricomycetes</taxon>
        <taxon>Agaricomycetidae</taxon>
        <taxon>Agaricales</taxon>
        <taxon>Marasmiineae</taxon>
        <taxon>Mycenaceae</taxon>
        <taxon>Mycena</taxon>
    </lineage>
</organism>
<feature type="signal peptide" evidence="1">
    <location>
        <begin position="1"/>
        <end position="18"/>
    </location>
</feature>
<keyword evidence="1" id="KW-0732">Signal</keyword>
<sequence length="94" mass="9758">MKSTTFAALLVLATGAIARNCIPHLDYCGRTLLEIGNYQPQIDQALHDAGAGEANGGADDRFHCVGGAKGVITFLGFCTNGCRTNPTGVSDVCN</sequence>
<dbReference type="EMBL" id="JARIHO010000088">
    <property type="protein sequence ID" value="KAJ7307701.1"/>
    <property type="molecule type" value="Genomic_DNA"/>
</dbReference>
<protein>
    <submittedName>
        <fullName evidence="2">Uncharacterized protein</fullName>
    </submittedName>
</protein>
<evidence type="ECO:0000256" key="1">
    <source>
        <dbReference type="SAM" id="SignalP"/>
    </source>
</evidence>
<evidence type="ECO:0000313" key="3">
    <source>
        <dbReference type="Proteomes" id="UP001218218"/>
    </source>
</evidence>
<accession>A0AAD7EAJ8</accession>
<dbReference type="AlphaFoldDB" id="A0AAD7EAJ8"/>
<feature type="chain" id="PRO_5042159330" evidence="1">
    <location>
        <begin position="19"/>
        <end position="94"/>
    </location>
</feature>
<reference evidence="2" key="1">
    <citation type="submission" date="2023-03" db="EMBL/GenBank/DDBJ databases">
        <title>Massive genome expansion in bonnet fungi (Mycena s.s.) driven by repeated elements and novel gene families across ecological guilds.</title>
        <authorList>
            <consortium name="Lawrence Berkeley National Laboratory"/>
            <person name="Harder C.B."/>
            <person name="Miyauchi S."/>
            <person name="Viragh M."/>
            <person name="Kuo A."/>
            <person name="Thoen E."/>
            <person name="Andreopoulos B."/>
            <person name="Lu D."/>
            <person name="Skrede I."/>
            <person name="Drula E."/>
            <person name="Henrissat B."/>
            <person name="Morin E."/>
            <person name="Kohler A."/>
            <person name="Barry K."/>
            <person name="LaButti K."/>
            <person name="Morin E."/>
            <person name="Salamov A."/>
            <person name="Lipzen A."/>
            <person name="Mereny Z."/>
            <person name="Hegedus B."/>
            <person name="Baldrian P."/>
            <person name="Stursova M."/>
            <person name="Weitz H."/>
            <person name="Taylor A."/>
            <person name="Grigoriev I.V."/>
            <person name="Nagy L.G."/>
            <person name="Martin F."/>
            <person name="Kauserud H."/>
        </authorList>
    </citation>
    <scope>NUCLEOTIDE SEQUENCE</scope>
    <source>
        <strain evidence="2">CBHHK002</strain>
    </source>
</reference>